<evidence type="ECO:0000256" key="1">
    <source>
        <dbReference type="SAM" id="MobiDB-lite"/>
    </source>
</evidence>
<organism evidence="2 3">
    <name type="scientific">Stylosanthes scabra</name>
    <dbReference type="NCBI Taxonomy" id="79078"/>
    <lineage>
        <taxon>Eukaryota</taxon>
        <taxon>Viridiplantae</taxon>
        <taxon>Streptophyta</taxon>
        <taxon>Embryophyta</taxon>
        <taxon>Tracheophyta</taxon>
        <taxon>Spermatophyta</taxon>
        <taxon>Magnoliopsida</taxon>
        <taxon>eudicotyledons</taxon>
        <taxon>Gunneridae</taxon>
        <taxon>Pentapetalae</taxon>
        <taxon>rosids</taxon>
        <taxon>fabids</taxon>
        <taxon>Fabales</taxon>
        <taxon>Fabaceae</taxon>
        <taxon>Papilionoideae</taxon>
        <taxon>50 kb inversion clade</taxon>
        <taxon>dalbergioids sensu lato</taxon>
        <taxon>Dalbergieae</taxon>
        <taxon>Pterocarpus clade</taxon>
        <taxon>Stylosanthes</taxon>
    </lineage>
</organism>
<comment type="caution">
    <text evidence="2">The sequence shown here is derived from an EMBL/GenBank/DDBJ whole genome shotgun (WGS) entry which is preliminary data.</text>
</comment>
<feature type="compositionally biased region" description="Polar residues" evidence="1">
    <location>
        <begin position="1"/>
        <end position="12"/>
    </location>
</feature>
<dbReference type="EMBL" id="JASCZI010272841">
    <property type="protein sequence ID" value="MED6223631.1"/>
    <property type="molecule type" value="Genomic_DNA"/>
</dbReference>
<accession>A0ABU6ZPE1</accession>
<keyword evidence="3" id="KW-1185">Reference proteome</keyword>
<feature type="compositionally biased region" description="Polar residues" evidence="1">
    <location>
        <begin position="25"/>
        <end position="36"/>
    </location>
</feature>
<sequence length="143" mass="16820">MADNYYFTTNPKKISEGMNLADPKPSQQYPKPNNNGDVKEKNKAVTMKDFRYDNNMDHPYGQIKTDDSRNRFKAEERTLEESPTTPSKIRWFLSFQRLQRIEATMLAFRLQEEGRRFSSSTSRIHHDQNSVELPKTLIAWKSD</sequence>
<gene>
    <name evidence="2" type="ORF">PIB30_075917</name>
</gene>
<reference evidence="2 3" key="1">
    <citation type="journal article" date="2023" name="Plants (Basel)">
        <title>Bridging the Gap: Combining Genomics and Transcriptomics Approaches to Understand Stylosanthes scabra, an Orphan Legume from the Brazilian Caatinga.</title>
        <authorList>
            <person name="Ferreira-Neto J.R.C."/>
            <person name="da Silva M.D."/>
            <person name="Binneck E."/>
            <person name="de Melo N.F."/>
            <person name="da Silva R.H."/>
            <person name="de Melo A.L.T.M."/>
            <person name="Pandolfi V."/>
            <person name="Bustamante F.O."/>
            <person name="Brasileiro-Vidal A.C."/>
            <person name="Benko-Iseppon A.M."/>
        </authorList>
    </citation>
    <scope>NUCLEOTIDE SEQUENCE [LARGE SCALE GENOMIC DNA]</scope>
    <source>
        <tissue evidence="2">Leaves</tissue>
    </source>
</reference>
<name>A0ABU6ZPE1_9FABA</name>
<protein>
    <submittedName>
        <fullName evidence="2">Uncharacterized protein</fullName>
    </submittedName>
</protein>
<dbReference type="Proteomes" id="UP001341840">
    <property type="component" value="Unassembled WGS sequence"/>
</dbReference>
<evidence type="ECO:0000313" key="2">
    <source>
        <dbReference type="EMBL" id="MED6223631.1"/>
    </source>
</evidence>
<feature type="region of interest" description="Disordered" evidence="1">
    <location>
        <begin position="1"/>
        <end position="44"/>
    </location>
</feature>
<proteinExistence type="predicted"/>
<evidence type="ECO:0000313" key="3">
    <source>
        <dbReference type="Proteomes" id="UP001341840"/>
    </source>
</evidence>